<dbReference type="Pfam" id="PF00240">
    <property type="entry name" value="ubiquitin"/>
    <property type="match status" value="1"/>
</dbReference>
<dbReference type="STRING" id="764103.G7EA14"/>
<dbReference type="GO" id="GO:0006511">
    <property type="term" value="P:ubiquitin-dependent protein catabolic process"/>
    <property type="evidence" value="ECO:0007669"/>
    <property type="project" value="TreeGrafter"/>
</dbReference>
<dbReference type="eggNOG" id="KOG4248">
    <property type="taxonomic scope" value="Eukaryota"/>
</dbReference>
<dbReference type="GO" id="GO:0005829">
    <property type="term" value="C:cytosol"/>
    <property type="evidence" value="ECO:0007669"/>
    <property type="project" value="TreeGrafter"/>
</dbReference>
<dbReference type="HOGENOM" id="CLU_043701_0_0_1"/>
<evidence type="ECO:0000313" key="4">
    <source>
        <dbReference type="Proteomes" id="UP000009131"/>
    </source>
</evidence>
<dbReference type="RefSeq" id="XP_014568929.1">
    <property type="nucleotide sequence ID" value="XM_014713443.1"/>
</dbReference>
<reference evidence="3 4" key="2">
    <citation type="journal article" date="2012" name="Open Biol.">
        <title>Characteristics of nucleosomes and linker DNA regions on the genome of the basidiomycete Mixia osmundae revealed by mono- and dinucleosome mapping.</title>
        <authorList>
            <person name="Nishida H."/>
            <person name="Kondo S."/>
            <person name="Matsumoto T."/>
            <person name="Suzuki Y."/>
            <person name="Yoshikawa H."/>
            <person name="Taylor T.D."/>
            <person name="Sugiyama J."/>
        </authorList>
    </citation>
    <scope>NUCLEOTIDE SEQUENCE [LARGE SCALE GENOMIC DNA]</scope>
    <source>
        <strain evidence="4">CBS 9802 / IAM 14324 / JCM 22182 / KY 12970</strain>
    </source>
</reference>
<dbReference type="Gene3D" id="3.10.20.90">
    <property type="entry name" value="Phosphatidylinositol 3-kinase Catalytic Subunit, Chain A, domain 1"/>
    <property type="match status" value="1"/>
</dbReference>
<dbReference type="OrthoDB" id="428577at2759"/>
<dbReference type="Proteomes" id="UP000009131">
    <property type="component" value="Unassembled WGS sequence"/>
</dbReference>
<sequence>MAEQLLSGSRQQEETDFAKRHLAALGTQKVKYPGTYALPVAQRAKRAPIVDIPLCPPPEPIRSSASTSGTLSLTIKSLKPSLSFTVEAKPTETVAELKAQLAAQANAPSADNQRLLLKGKALADNKLLKEYTIETGATIHLMIKTPAASASMSSATDTTAATAIAAGASSAVPASLPKLDTDKETSKPSSELKPATSRTHTPSSSLSAAPMTPTRSGRRTHVSTPSLTLSAPPPDIALSASSGGYASPSTILAPEPMLSYSPHSQPKNRSTAFLAEVASPELWSETYTFLEGRFKGDGESARMVFEQWFSASKEWLTPSEIAKIRDATGIHGMAGY</sequence>
<name>G7EA14_MIXOS</name>
<protein>
    <recommendedName>
        <fullName evidence="2">Ubiquitin-like domain-containing protein</fullName>
    </recommendedName>
</protein>
<dbReference type="EMBL" id="BABT02000221">
    <property type="protein sequence ID" value="GAA99674.1"/>
    <property type="molecule type" value="Genomic_DNA"/>
</dbReference>
<dbReference type="GO" id="GO:0031593">
    <property type="term" value="F:polyubiquitin modification-dependent protein binding"/>
    <property type="evidence" value="ECO:0007669"/>
    <property type="project" value="TreeGrafter"/>
</dbReference>
<dbReference type="SMART" id="SM00213">
    <property type="entry name" value="UBQ"/>
    <property type="match status" value="1"/>
</dbReference>
<dbReference type="AlphaFoldDB" id="G7EA14"/>
<dbReference type="PANTHER" id="PTHR10677">
    <property type="entry name" value="UBIQUILIN"/>
    <property type="match status" value="1"/>
</dbReference>
<evidence type="ECO:0000256" key="1">
    <source>
        <dbReference type="SAM" id="MobiDB-lite"/>
    </source>
</evidence>
<proteinExistence type="predicted"/>
<dbReference type="InParanoid" id="G7EA14"/>
<dbReference type="InterPro" id="IPR015496">
    <property type="entry name" value="Ubiquilin"/>
</dbReference>
<dbReference type="InterPro" id="IPR000626">
    <property type="entry name" value="Ubiquitin-like_dom"/>
</dbReference>
<dbReference type="PROSITE" id="PS50053">
    <property type="entry name" value="UBIQUITIN_2"/>
    <property type="match status" value="1"/>
</dbReference>
<evidence type="ECO:0000259" key="2">
    <source>
        <dbReference type="PROSITE" id="PS50053"/>
    </source>
</evidence>
<feature type="compositionally biased region" description="Polar residues" evidence="1">
    <location>
        <begin position="196"/>
        <end position="207"/>
    </location>
</feature>
<accession>G7EA14</accession>
<dbReference type="InterPro" id="IPR029071">
    <property type="entry name" value="Ubiquitin-like_domsf"/>
</dbReference>
<evidence type="ECO:0000313" key="3">
    <source>
        <dbReference type="EMBL" id="GAA99674.1"/>
    </source>
</evidence>
<organism evidence="3 4">
    <name type="scientific">Mixia osmundae (strain CBS 9802 / IAM 14324 / JCM 22182 / KY 12970)</name>
    <dbReference type="NCBI Taxonomy" id="764103"/>
    <lineage>
        <taxon>Eukaryota</taxon>
        <taxon>Fungi</taxon>
        <taxon>Dikarya</taxon>
        <taxon>Basidiomycota</taxon>
        <taxon>Pucciniomycotina</taxon>
        <taxon>Mixiomycetes</taxon>
        <taxon>Mixiales</taxon>
        <taxon>Mixiaceae</taxon>
        <taxon>Mixia</taxon>
    </lineage>
</organism>
<reference evidence="3 4" key="1">
    <citation type="journal article" date="2011" name="J. Gen. Appl. Microbiol.">
        <title>Draft genome sequencing of the enigmatic basidiomycete Mixia osmundae.</title>
        <authorList>
            <person name="Nishida H."/>
            <person name="Nagatsuka Y."/>
            <person name="Sugiyama J."/>
        </authorList>
    </citation>
    <scope>NUCLEOTIDE SEQUENCE [LARGE SCALE GENOMIC DNA]</scope>
    <source>
        <strain evidence="4">CBS 9802 / IAM 14324 / JCM 22182 / KY 12970</strain>
    </source>
</reference>
<dbReference type="OMA" id="QWFSASK"/>
<feature type="domain" description="Ubiquitin-like" evidence="2">
    <location>
        <begin position="71"/>
        <end position="148"/>
    </location>
</feature>
<keyword evidence="4" id="KW-1185">Reference proteome</keyword>
<dbReference type="SUPFAM" id="SSF54236">
    <property type="entry name" value="Ubiquitin-like"/>
    <property type="match status" value="1"/>
</dbReference>
<comment type="caution">
    <text evidence="3">The sequence shown here is derived from an EMBL/GenBank/DDBJ whole genome shotgun (WGS) entry which is preliminary data.</text>
</comment>
<feature type="region of interest" description="Disordered" evidence="1">
    <location>
        <begin position="175"/>
        <end position="235"/>
    </location>
</feature>
<dbReference type="PANTHER" id="PTHR10677:SF3">
    <property type="entry name" value="FI07626P-RELATED"/>
    <property type="match status" value="1"/>
</dbReference>
<gene>
    <name evidence="3" type="primary">Mo06377</name>
    <name evidence="3" type="ORF">E5Q_06377</name>
</gene>